<dbReference type="Proteomes" id="UP000016934">
    <property type="component" value="Unassembled WGS sequence"/>
</dbReference>
<dbReference type="OMA" id="ISMITRS"/>
<name>M2R7A5_COCSN</name>
<dbReference type="GeneID" id="19141503"/>
<keyword evidence="2" id="KW-1185">Reference proteome</keyword>
<dbReference type="KEGG" id="bsc:COCSADRAFT_93362"/>
<dbReference type="RefSeq" id="XP_007701187.1">
    <property type="nucleotide sequence ID" value="XM_007702997.1"/>
</dbReference>
<sequence>MKIPIRARAAIALTTTPAMRPAEGPESGFDGDGKTALQVDEEVEVPIFVIVMVPFSSPAALIAVNMAAILVRSTGVGKAFTTPPATLSITVVGTVTPLLDRIDDTSPTILDKKLPICRFRCACSFRTSSTATLPASRQVLWASPCVMARSAWAHGPET</sequence>
<dbReference type="EMBL" id="KB445645">
    <property type="protein sequence ID" value="EMD62874.1"/>
    <property type="molecule type" value="Genomic_DNA"/>
</dbReference>
<gene>
    <name evidence="1" type="ORF">COCSADRAFT_93362</name>
</gene>
<proteinExistence type="predicted"/>
<dbReference type="OrthoDB" id="3692883at2759"/>
<dbReference type="AlphaFoldDB" id="M2R7A5"/>
<protein>
    <submittedName>
        <fullName evidence="1">Uncharacterized protein</fullName>
    </submittedName>
</protein>
<reference evidence="2" key="2">
    <citation type="journal article" date="2013" name="PLoS Genet.">
        <title>Comparative genome structure, secondary metabolite, and effector coding capacity across Cochliobolus pathogens.</title>
        <authorList>
            <person name="Condon B.J."/>
            <person name="Leng Y."/>
            <person name="Wu D."/>
            <person name="Bushley K.E."/>
            <person name="Ohm R.A."/>
            <person name="Otillar R."/>
            <person name="Martin J."/>
            <person name="Schackwitz W."/>
            <person name="Grimwood J."/>
            <person name="MohdZainudin N."/>
            <person name="Xue C."/>
            <person name="Wang R."/>
            <person name="Manning V.A."/>
            <person name="Dhillon B."/>
            <person name="Tu Z.J."/>
            <person name="Steffenson B.J."/>
            <person name="Salamov A."/>
            <person name="Sun H."/>
            <person name="Lowry S."/>
            <person name="LaButti K."/>
            <person name="Han J."/>
            <person name="Copeland A."/>
            <person name="Lindquist E."/>
            <person name="Barry K."/>
            <person name="Schmutz J."/>
            <person name="Baker S.E."/>
            <person name="Ciuffetti L.M."/>
            <person name="Grigoriev I.V."/>
            <person name="Zhong S."/>
            <person name="Turgeon B.G."/>
        </authorList>
    </citation>
    <scope>NUCLEOTIDE SEQUENCE [LARGE SCALE GENOMIC DNA]</scope>
    <source>
        <strain evidence="2">ND90Pr / ATCC 201652</strain>
    </source>
</reference>
<organism evidence="1 2">
    <name type="scientific">Cochliobolus sativus (strain ND90Pr / ATCC 201652)</name>
    <name type="common">Common root rot and spot blotch fungus</name>
    <name type="synonym">Bipolaris sorokiniana</name>
    <dbReference type="NCBI Taxonomy" id="665912"/>
    <lineage>
        <taxon>Eukaryota</taxon>
        <taxon>Fungi</taxon>
        <taxon>Dikarya</taxon>
        <taxon>Ascomycota</taxon>
        <taxon>Pezizomycotina</taxon>
        <taxon>Dothideomycetes</taxon>
        <taxon>Pleosporomycetidae</taxon>
        <taxon>Pleosporales</taxon>
        <taxon>Pleosporineae</taxon>
        <taxon>Pleosporaceae</taxon>
        <taxon>Bipolaris</taxon>
    </lineage>
</organism>
<evidence type="ECO:0000313" key="2">
    <source>
        <dbReference type="Proteomes" id="UP000016934"/>
    </source>
</evidence>
<reference evidence="1 2" key="1">
    <citation type="journal article" date="2012" name="PLoS Pathog.">
        <title>Diverse lifestyles and strategies of plant pathogenesis encoded in the genomes of eighteen Dothideomycetes fungi.</title>
        <authorList>
            <person name="Ohm R.A."/>
            <person name="Feau N."/>
            <person name="Henrissat B."/>
            <person name="Schoch C.L."/>
            <person name="Horwitz B.A."/>
            <person name="Barry K.W."/>
            <person name="Condon B.J."/>
            <person name="Copeland A.C."/>
            <person name="Dhillon B."/>
            <person name="Glaser F."/>
            <person name="Hesse C.N."/>
            <person name="Kosti I."/>
            <person name="LaButti K."/>
            <person name="Lindquist E.A."/>
            <person name="Lucas S."/>
            <person name="Salamov A.A."/>
            <person name="Bradshaw R.E."/>
            <person name="Ciuffetti L."/>
            <person name="Hamelin R.C."/>
            <person name="Kema G.H.J."/>
            <person name="Lawrence C."/>
            <person name="Scott J.A."/>
            <person name="Spatafora J.W."/>
            <person name="Turgeon B.G."/>
            <person name="de Wit P.J.G.M."/>
            <person name="Zhong S."/>
            <person name="Goodwin S.B."/>
            <person name="Grigoriev I.V."/>
        </authorList>
    </citation>
    <scope>NUCLEOTIDE SEQUENCE [LARGE SCALE GENOMIC DNA]</scope>
    <source>
        <strain evidence="2">ND90Pr / ATCC 201652</strain>
    </source>
</reference>
<dbReference type="HOGENOM" id="CLU_141126_0_0_1"/>
<accession>M2R7A5</accession>
<evidence type="ECO:0000313" key="1">
    <source>
        <dbReference type="EMBL" id="EMD62874.1"/>
    </source>
</evidence>